<evidence type="ECO:0000313" key="1">
    <source>
        <dbReference type="EMBL" id="KAL3639638.1"/>
    </source>
</evidence>
<dbReference type="EMBL" id="JAVIJP010000018">
    <property type="protein sequence ID" value="KAL3639638.1"/>
    <property type="molecule type" value="Genomic_DNA"/>
</dbReference>
<reference evidence="2" key="1">
    <citation type="journal article" date="2024" name="IScience">
        <title>Strigolactones Initiate the Formation of Haustorium-like Structures in Castilleja.</title>
        <authorList>
            <person name="Buerger M."/>
            <person name="Peterson D."/>
            <person name="Chory J."/>
        </authorList>
    </citation>
    <scope>NUCLEOTIDE SEQUENCE [LARGE SCALE GENOMIC DNA]</scope>
</reference>
<protein>
    <submittedName>
        <fullName evidence="1">Uncharacterized protein</fullName>
    </submittedName>
</protein>
<proteinExistence type="predicted"/>
<dbReference type="Proteomes" id="UP001632038">
    <property type="component" value="Unassembled WGS sequence"/>
</dbReference>
<organism evidence="1 2">
    <name type="scientific">Castilleja foliolosa</name>
    <dbReference type="NCBI Taxonomy" id="1961234"/>
    <lineage>
        <taxon>Eukaryota</taxon>
        <taxon>Viridiplantae</taxon>
        <taxon>Streptophyta</taxon>
        <taxon>Embryophyta</taxon>
        <taxon>Tracheophyta</taxon>
        <taxon>Spermatophyta</taxon>
        <taxon>Magnoliopsida</taxon>
        <taxon>eudicotyledons</taxon>
        <taxon>Gunneridae</taxon>
        <taxon>Pentapetalae</taxon>
        <taxon>asterids</taxon>
        <taxon>lamiids</taxon>
        <taxon>Lamiales</taxon>
        <taxon>Orobanchaceae</taxon>
        <taxon>Pedicularideae</taxon>
        <taxon>Castillejinae</taxon>
        <taxon>Castilleja</taxon>
    </lineage>
</organism>
<gene>
    <name evidence="1" type="ORF">CASFOL_017545</name>
</gene>
<evidence type="ECO:0000313" key="2">
    <source>
        <dbReference type="Proteomes" id="UP001632038"/>
    </source>
</evidence>
<dbReference type="AlphaFoldDB" id="A0ABD3DBT8"/>
<sequence>MDCYEPVDDYCNAWQPHNLQIPPNTCNFDLDQFFIAIELEVTRPVVDDCEEDEQEEENCNFLQVESNDLFTFWAPCPRIEHGNLPNDKISSMLSRAGVPKHKQRFMVDMISSRADEIANAARNEDTRVLPMIISISIVACLCYGETVIDPEQPNEGFVHENDTPEVASLDFDKALVFFDWK</sequence>
<accession>A0ABD3DBT8</accession>
<comment type="caution">
    <text evidence="1">The sequence shown here is derived from an EMBL/GenBank/DDBJ whole genome shotgun (WGS) entry which is preliminary data.</text>
</comment>
<name>A0ABD3DBT8_9LAMI</name>
<keyword evidence="2" id="KW-1185">Reference proteome</keyword>